<dbReference type="Proteomes" id="UP000275389">
    <property type="component" value="Segment"/>
</dbReference>
<proteinExistence type="predicted"/>
<dbReference type="KEGG" id="vg:41901786"/>
<evidence type="ECO:0000313" key="12">
    <source>
        <dbReference type="Proteomes" id="UP000101566"/>
    </source>
</evidence>
<dbReference type="InterPro" id="IPR007542">
    <property type="entry name" value="MCP_C"/>
</dbReference>
<dbReference type="Proteomes" id="UP000276891">
    <property type="component" value="Segment"/>
</dbReference>
<evidence type="ECO:0000313" key="8">
    <source>
        <dbReference type="EMBL" id="AXB49484.1"/>
    </source>
</evidence>
<gene>
    <name evidence="5" type="primary">BA71V-B646L (p72)</name>
    <name evidence="7" type="synonym">B646L</name>
</gene>
<dbReference type="EMBL" id="MH025920">
    <property type="protein sequence ID" value="AXB50000.1"/>
    <property type="molecule type" value="Genomic_DNA"/>
</dbReference>
<dbReference type="RefSeq" id="YP_009702980.1">
    <property type="nucleotide sequence ID" value="NC_044946.1"/>
</dbReference>
<protein>
    <submittedName>
        <fullName evidence="5">BA71V-B646L (P72)</fullName>
    </submittedName>
    <submittedName>
        <fullName evidence="7">PB646L</fullName>
    </submittedName>
</protein>
<dbReference type="SUPFAM" id="SSF49749">
    <property type="entry name" value="Group II dsDNA viruses VP"/>
    <property type="match status" value="2"/>
</dbReference>
<evidence type="ECO:0000256" key="2">
    <source>
        <dbReference type="ARBA" id="ARBA00022561"/>
    </source>
</evidence>
<name>A0A0C5AZH0_ASF</name>
<evidence type="ECO:0000313" key="14">
    <source>
        <dbReference type="Proteomes" id="UP000276891"/>
    </source>
</evidence>
<dbReference type="EMBL" id="KM111294">
    <property type="protein sequence ID" value="AJL34095.1"/>
    <property type="molecule type" value="Genomic_DNA"/>
</dbReference>
<dbReference type="GO" id="GO:0005198">
    <property type="term" value="F:structural molecule activity"/>
    <property type="evidence" value="ECO:0007669"/>
    <property type="project" value="InterPro"/>
</dbReference>
<reference evidence="12 13" key="1">
    <citation type="journal article" date="2015" name="Virus Genes">
        <title>Comparative analysis of the complete genome sequences of Kenyan African swine fever virus isolates within p72 genotypes IX and X.</title>
        <authorList>
            <person name="Bishop R.P."/>
            <person name="Fleischauer C."/>
            <person name="de Villiers E.P."/>
            <person name="Okoth E.A."/>
            <person name="Arias M."/>
            <person name="Gallardo C."/>
            <person name="Upton C."/>
        </authorList>
    </citation>
    <scope>NUCLEOTIDE SEQUENCE [LARGE SCALE GENOMIC DNA]</scope>
    <source>
        <strain evidence="5">Ken05/Tk1</strain>
        <strain evidence="6">Ken06.Bus</strain>
    </source>
</reference>
<dbReference type="Proteomes" id="UP000282153">
    <property type="component" value="Segment"/>
</dbReference>
<evidence type="ECO:0000313" key="13">
    <source>
        <dbReference type="Proteomes" id="UP000105860"/>
    </source>
</evidence>
<organismHost>
    <name type="scientific">Sus scrofa</name>
    <name type="common">Pig</name>
    <dbReference type="NCBI Taxonomy" id="9823"/>
</organismHost>
<dbReference type="Pfam" id="PF04451">
    <property type="entry name" value="Capsid_NCLDV"/>
    <property type="match status" value="1"/>
</dbReference>
<keyword evidence="2" id="KW-0167">Capsid protein</keyword>
<dbReference type="RefSeq" id="YP_009702815.1">
    <property type="nucleotide sequence ID" value="NC_044945.1"/>
</dbReference>
<sequence length="646" mass="73225">MASGGAFCLIANDGKADKIILAQDLLNSRISNIKNVNKSYGKPDPEPTLSQIEETHMVHFNAHFKPYVPIGFEYNKVRPHTGTPTLGNKLTFGIPQYGDFFHDMVGHHILGACHSSWQDAPIQGSSQMGAHGQLQTFPRNGYDWDNQTPLEGAVYTLVDPFGRPIVPGTKNAYRNLVYYCEYPGERLYENVRFDVNGNSLDEYSSDVTTLVRKFCIPGDKMTGYKHLVGQEVSVEGTSGPLLCNVQDMHKPHQSKPILTDENDTQRTCTHTNPKFLSQHFPENSHNIQTAGKQDITPITDATYLDIRRNVHYSCNGPQTPKYYQPPLALWIKLRFWFNENVNLAIPSVSIPFGERFITIKLASQKDLVNEFPGLFIRQSRFIPGRPSRRNIRFKPWFIPGVISEISLTNNELYINNLFVTPEIHNLFVKRVRFSLIRVHKTQVTHTNNNHHDEKLMSALKWPIEYMFIGLKPTWNISDQNPHQHRDWHKFGHVVNAIMQPTHHAEVSFQDRDTALPDACSSISDITPITYPITLPIIKNISVTAHGINLIDKFPSKFCSSYIPFHYGGNSIKTPDDPGAMMITFALKPREEYQPSGHINVSRAREFYISWDTDYVGSITTADLVVSASAINFLLLQNGSAVLRYST</sequence>
<comment type="subcellular location">
    <subcellularLocation>
        <location evidence="1">Virion</location>
    </subcellularLocation>
</comment>
<dbReference type="KEGG" id="vg:41901620"/>
<dbReference type="EMBL" id="KM111295">
    <property type="protein sequence ID" value="AJL34260.1"/>
    <property type="molecule type" value="Genomic_DNA"/>
</dbReference>
<reference evidence="14" key="3">
    <citation type="submission" date="2018-03" db="EMBL/GenBank/DDBJ databases">
        <authorList>
            <person name="Vattipally S."/>
        </authorList>
    </citation>
    <scope>NUCLEOTIDE SEQUENCE [LARGE SCALE GENOMIC DNA]</scope>
    <source>
        <strain evidence="14">R7</strain>
    </source>
</reference>
<accession>A0A0C5AZH0</accession>
<dbReference type="GeneID" id="41901620"/>
<dbReference type="InterPro" id="IPR016112">
    <property type="entry name" value="VP_dsDNA_II"/>
</dbReference>
<keyword evidence="3" id="KW-0946">Virion</keyword>
<evidence type="ECO:0000256" key="1">
    <source>
        <dbReference type="ARBA" id="ARBA00004328"/>
    </source>
</evidence>
<evidence type="ECO:0000313" key="7">
    <source>
        <dbReference type="EMBL" id="AXB49310.1"/>
    </source>
</evidence>
<organismHost>
    <name type="scientific">Potamochoerus larvatus</name>
    <name type="common">Bushpig</name>
    <dbReference type="NCBI Taxonomy" id="273792"/>
</organismHost>
<evidence type="ECO:0000313" key="10">
    <source>
        <dbReference type="EMBL" id="AXB49827.1"/>
    </source>
</evidence>
<evidence type="ECO:0000313" key="5">
    <source>
        <dbReference type="EMBL" id="AJL34095.1"/>
    </source>
</evidence>
<evidence type="ECO:0000313" key="6">
    <source>
        <dbReference type="EMBL" id="AJL34260.1"/>
    </source>
</evidence>
<dbReference type="InterPro" id="IPR038519">
    <property type="entry name" value="MCP_C_sf"/>
</dbReference>
<dbReference type="Proteomes" id="UP000267661">
    <property type="component" value="Segment"/>
</dbReference>
<dbReference type="EMBL" id="MH025917">
    <property type="protein sequence ID" value="AXB49484.1"/>
    <property type="molecule type" value="Genomic_DNA"/>
</dbReference>
<dbReference type="Proteomes" id="UP000101566">
    <property type="component" value="Segment"/>
</dbReference>
<evidence type="ECO:0000313" key="9">
    <source>
        <dbReference type="EMBL" id="AXB49656.1"/>
    </source>
</evidence>
<evidence type="ECO:0000256" key="3">
    <source>
        <dbReference type="ARBA" id="ARBA00022844"/>
    </source>
</evidence>
<reference evidence="7" key="2">
    <citation type="submission" date="2018-03" db="EMBL/GenBank/DDBJ databases">
        <authorList>
            <person name="Keele B.F."/>
        </authorList>
    </citation>
    <scope>NUCLEOTIDE SEQUENCE</scope>
    <source>
        <strain evidence="10">N10</strain>
        <strain evidence="9">R25</strain>
        <strain evidence="11">R35</strain>
        <strain evidence="8">R7</strain>
        <strain evidence="7">R8</strain>
    </source>
</reference>
<dbReference type="Gene3D" id="2.70.9.10">
    <property type="entry name" value="Adenovirus Type 2 Hexon, domain 4"/>
    <property type="match status" value="1"/>
</dbReference>
<dbReference type="EMBL" id="MH025919">
    <property type="protein sequence ID" value="AXB49827.1"/>
    <property type="molecule type" value="Genomic_DNA"/>
</dbReference>
<dbReference type="EMBL" id="MH025916">
    <property type="protein sequence ID" value="AXB49310.1"/>
    <property type="molecule type" value="Genomic_DNA"/>
</dbReference>
<feature type="domain" description="Major capsid protein C-terminal" evidence="4">
    <location>
        <begin position="423"/>
        <end position="640"/>
    </location>
</feature>
<dbReference type="Proteomes" id="UP000105860">
    <property type="component" value="Segment"/>
</dbReference>
<dbReference type="SMR" id="A0A0C5AZH0"/>
<dbReference type="GeneID" id="41901786"/>
<evidence type="ECO:0000259" key="4">
    <source>
        <dbReference type="Pfam" id="PF04451"/>
    </source>
</evidence>
<organismHost>
    <name type="scientific">Ornithodoros</name>
    <name type="common">relapsing fever ticks</name>
    <dbReference type="NCBI Taxonomy" id="6937"/>
</organismHost>
<organismHost>
    <name type="scientific">Ornithodoros moubata</name>
    <name type="common">Soft tick</name>
    <name type="synonym">Argasid tick</name>
    <dbReference type="NCBI Taxonomy" id="6938"/>
</organismHost>
<dbReference type="EMBL" id="MH025918">
    <property type="protein sequence ID" value="AXB49656.1"/>
    <property type="molecule type" value="Genomic_DNA"/>
</dbReference>
<organismHost>
    <name type="scientific">Phacochoerus africanus</name>
    <name type="common">Warthog</name>
    <dbReference type="NCBI Taxonomy" id="41426"/>
</organismHost>
<dbReference type="Proteomes" id="UP000273742">
    <property type="component" value="Segment"/>
</dbReference>
<dbReference type="Gene3D" id="2.70.9.20">
    <property type="entry name" value="Major capsid protein Vp54"/>
    <property type="match status" value="1"/>
</dbReference>
<organismHost>
    <name type="scientific">Phacochoerus aethiopicus</name>
    <name type="common">Warthog</name>
    <dbReference type="NCBI Taxonomy" id="85517"/>
</organismHost>
<evidence type="ECO:0000313" key="11">
    <source>
        <dbReference type="EMBL" id="AXB50000.1"/>
    </source>
</evidence>
<organism evidence="5 13">
    <name type="scientific">African swine fever virus</name>
    <name type="common">ASFV</name>
    <dbReference type="NCBI Taxonomy" id="10497"/>
    <lineage>
        <taxon>Viruses</taxon>
        <taxon>Varidnaviria</taxon>
        <taxon>Bamfordvirae</taxon>
        <taxon>Nucleocytoviricota</taxon>
        <taxon>Pokkesviricetes</taxon>
        <taxon>Asfuvirales</taxon>
        <taxon>Asfarviridae</taxon>
        <taxon>Asfivirus</taxon>
        <taxon>Asfivirus haemorrhagiae</taxon>
    </lineage>
</organism>
<reference evidence="7 14" key="4">
    <citation type="submission" date="2018-07" db="EMBL/GenBank/DDBJ databases">
        <title>Five whole genome sequences of African swine fever virus genotype IX from domestic pigs in Uganda.</title>
        <authorList>
            <person name="Masembe C."/>
            <person name="Sreenu V.B."/>
            <person name="Filipe A.D.S."/>
            <person name="Wilkie G."/>
            <person name="Ogweng P."/>
            <person name="Mayega F.J."/>
            <person name="Muwanika V."/>
            <person name="Biek R."/>
            <person name="Palmarini M."/>
            <person name="Davison A."/>
        </authorList>
    </citation>
    <scope>NUCLEOTIDE SEQUENCE [LARGE SCALE GENOMIC DNA]</scope>
    <source>
        <strain evidence="10">N10</strain>
        <strain evidence="9">R25</strain>
        <strain evidence="11">R35</strain>
        <strain evidence="8 14">R7</strain>
        <strain evidence="7">R8</strain>
    </source>
</reference>
<dbReference type="GO" id="GO:0019028">
    <property type="term" value="C:viral capsid"/>
    <property type="evidence" value="ECO:0007669"/>
    <property type="project" value="UniProtKB-KW"/>
</dbReference>